<dbReference type="AlphaFoldDB" id="A0A381NZ60"/>
<dbReference type="GO" id="GO:0015562">
    <property type="term" value="F:efflux transmembrane transporter activity"/>
    <property type="evidence" value="ECO:0007669"/>
    <property type="project" value="TreeGrafter"/>
</dbReference>
<feature type="domain" description="Multidrug resistance protein MdtA-like barrel-sandwich hybrid" evidence="3">
    <location>
        <begin position="70"/>
        <end position="256"/>
    </location>
</feature>
<accession>A0A381NZ60</accession>
<protein>
    <recommendedName>
        <fullName evidence="3">Multidrug resistance protein MdtA-like barrel-sandwich hybrid domain-containing protein</fullName>
    </recommendedName>
</protein>
<dbReference type="Gene3D" id="1.10.287.470">
    <property type="entry name" value="Helix hairpin bin"/>
    <property type="match status" value="2"/>
</dbReference>
<dbReference type="GO" id="GO:1990281">
    <property type="term" value="C:efflux pump complex"/>
    <property type="evidence" value="ECO:0007669"/>
    <property type="project" value="TreeGrafter"/>
</dbReference>
<organism evidence="4">
    <name type="scientific">marine metagenome</name>
    <dbReference type="NCBI Taxonomy" id="408172"/>
    <lineage>
        <taxon>unclassified sequences</taxon>
        <taxon>metagenomes</taxon>
        <taxon>ecological metagenomes</taxon>
    </lineage>
</organism>
<evidence type="ECO:0000313" key="4">
    <source>
        <dbReference type="EMBL" id="SUZ59469.1"/>
    </source>
</evidence>
<feature type="coiled-coil region" evidence="1">
    <location>
        <begin position="174"/>
        <end position="226"/>
    </location>
</feature>
<evidence type="ECO:0000259" key="3">
    <source>
        <dbReference type="Pfam" id="PF25917"/>
    </source>
</evidence>
<dbReference type="NCBIfam" id="TIGR01730">
    <property type="entry name" value="RND_mfp"/>
    <property type="match status" value="1"/>
</dbReference>
<evidence type="ECO:0000256" key="1">
    <source>
        <dbReference type="SAM" id="Coils"/>
    </source>
</evidence>
<keyword evidence="1" id="KW-0175">Coiled coil</keyword>
<dbReference type="Gene3D" id="2.40.420.20">
    <property type="match status" value="1"/>
</dbReference>
<reference evidence="4" key="1">
    <citation type="submission" date="2018-05" db="EMBL/GenBank/DDBJ databases">
        <authorList>
            <person name="Lanie J.A."/>
            <person name="Ng W.-L."/>
            <person name="Kazmierczak K.M."/>
            <person name="Andrzejewski T.M."/>
            <person name="Davidsen T.M."/>
            <person name="Wayne K.J."/>
            <person name="Tettelin H."/>
            <person name="Glass J.I."/>
            <person name="Rusch D."/>
            <person name="Podicherti R."/>
            <person name="Tsui H.-C.T."/>
            <person name="Winkler M.E."/>
        </authorList>
    </citation>
    <scope>NUCLEOTIDE SEQUENCE</scope>
</reference>
<dbReference type="EMBL" id="UINC01000680">
    <property type="protein sequence ID" value="SUZ59469.1"/>
    <property type="molecule type" value="Genomic_DNA"/>
</dbReference>
<gene>
    <name evidence="4" type="ORF">METZ01_LOCUS12323</name>
</gene>
<dbReference type="PROSITE" id="PS51257">
    <property type="entry name" value="PROKAR_LIPOPROTEIN"/>
    <property type="match status" value="1"/>
</dbReference>
<proteinExistence type="predicted"/>
<dbReference type="SUPFAM" id="SSF111369">
    <property type="entry name" value="HlyD-like secretion proteins"/>
    <property type="match status" value="2"/>
</dbReference>
<dbReference type="PANTHER" id="PTHR30469:SF38">
    <property type="entry name" value="HLYD FAMILY SECRETION PROTEIN"/>
    <property type="match status" value="1"/>
</dbReference>
<dbReference type="Gene3D" id="2.40.30.170">
    <property type="match status" value="1"/>
</dbReference>
<dbReference type="InterPro" id="IPR006143">
    <property type="entry name" value="RND_pump_MFP"/>
</dbReference>
<dbReference type="InterPro" id="IPR058625">
    <property type="entry name" value="MdtA-like_BSH"/>
</dbReference>
<dbReference type="Gene3D" id="2.40.50.100">
    <property type="match status" value="2"/>
</dbReference>
<name>A0A381NZ60_9ZZZZ</name>
<dbReference type="Pfam" id="PF25917">
    <property type="entry name" value="BSH_RND"/>
    <property type="match status" value="1"/>
</dbReference>
<evidence type="ECO:0000256" key="2">
    <source>
        <dbReference type="SAM" id="MobiDB-lite"/>
    </source>
</evidence>
<feature type="region of interest" description="Disordered" evidence="2">
    <location>
        <begin position="429"/>
        <end position="456"/>
    </location>
</feature>
<sequence length="456" mass="50234">MQNYIRNLNYKLGTSLALIILILSSCVPAKEEKSKAGKKEFALPVQIGKVVYMDIADEVRAVGNIQAEQRVTIASEIRGRVARIAIEEGMNVKAGDLVAQIDPREYELTLDRLRADLSASQKEYKKAQEGLRQEDKDRLDAKTRAAQSSLDLAKIELGRTKQLVDQEVLAQSALDSAEDKVSQAIETLVASQAEQAAGMKSRSEDIEKLESEMQAIRKQVAVAELNLSKVNIVAPFEGVIIAKEIEQGAIADSGTAIVRMIGSSRLKAVLEVPQNYRNKLKKLKKAQFFVKELGVKFKYQKNLARLVRVIPDANIYSGNIKVQIDLPDPDPVMFPGLTLESTLNFGVRKNVLHVPAVSLVISEKGTVVYIVKDKKAHRVPVKAFKERDDFVEIKDFTHQLNADADLILRGSGAVFPGVNVFLTNPVPNTETPFSSASKDSESTELSVETPAKNPET</sequence>
<dbReference type="PANTHER" id="PTHR30469">
    <property type="entry name" value="MULTIDRUG RESISTANCE PROTEIN MDTA"/>
    <property type="match status" value="1"/>
</dbReference>